<evidence type="ECO:0000313" key="2">
    <source>
        <dbReference type="EMBL" id="CAD78837.1"/>
    </source>
</evidence>
<proteinExistence type="predicted"/>
<gene>
    <name evidence="2" type="ordered locus">RB10345</name>
</gene>
<dbReference type="KEGG" id="rba:RB10345"/>
<dbReference type="EnsemblBacteria" id="CAD78837">
    <property type="protein sequence ID" value="CAD78837"/>
    <property type="gene ID" value="RB10345"/>
</dbReference>
<name>Q7UF46_RHOBA</name>
<reference evidence="2 3" key="1">
    <citation type="journal article" date="2003" name="Proc. Natl. Acad. Sci. U.S.A.">
        <title>Complete genome sequence of the marine planctomycete Pirellula sp. strain 1.</title>
        <authorList>
            <person name="Gloeckner F.O."/>
            <person name="Kube M."/>
            <person name="Bauer M."/>
            <person name="Teeling H."/>
            <person name="Lombardot T."/>
            <person name="Ludwig W."/>
            <person name="Gade D."/>
            <person name="Beck A."/>
            <person name="Borzym K."/>
            <person name="Heitmann K."/>
            <person name="Rabus R."/>
            <person name="Schlesner H."/>
            <person name="Amann R."/>
            <person name="Reinhardt R."/>
        </authorList>
    </citation>
    <scope>NUCLEOTIDE SEQUENCE [LARGE SCALE GENOMIC DNA]</scope>
    <source>
        <strain evidence="3">DSM 10527 / NCIMB 13988 / SH1</strain>
    </source>
</reference>
<evidence type="ECO:0000313" key="3">
    <source>
        <dbReference type="Proteomes" id="UP000001025"/>
    </source>
</evidence>
<dbReference type="EMBL" id="BX294151">
    <property type="protein sequence ID" value="CAD78837.1"/>
    <property type="molecule type" value="Genomic_DNA"/>
</dbReference>
<dbReference type="Proteomes" id="UP000001025">
    <property type="component" value="Chromosome"/>
</dbReference>
<dbReference type="AlphaFoldDB" id="Q7UF46"/>
<evidence type="ECO:0000256" key="1">
    <source>
        <dbReference type="SAM" id="MobiDB-lite"/>
    </source>
</evidence>
<protein>
    <submittedName>
        <fullName evidence="2">Uncharacterized protein</fullName>
    </submittedName>
</protein>
<feature type="region of interest" description="Disordered" evidence="1">
    <location>
        <begin position="1"/>
        <end position="24"/>
    </location>
</feature>
<feature type="compositionally biased region" description="Basic and acidic residues" evidence="1">
    <location>
        <begin position="12"/>
        <end position="21"/>
    </location>
</feature>
<accession>Q7UF46</accession>
<organism evidence="2 3">
    <name type="scientific">Rhodopirellula baltica (strain DSM 10527 / NCIMB 13988 / SH1)</name>
    <dbReference type="NCBI Taxonomy" id="243090"/>
    <lineage>
        <taxon>Bacteria</taxon>
        <taxon>Pseudomonadati</taxon>
        <taxon>Planctomycetota</taxon>
        <taxon>Planctomycetia</taxon>
        <taxon>Pirellulales</taxon>
        <taxon>Pirellulaceae</taxon>
        <taxon>Rhodopirellula</taxon>
    </lineage>
</organism>
<sequence>MSVDPVGQARCEPAHNPEKKSGPIHFNTVRLRDTWLASSSGASVCAQPLFCST</sequence>
<keyword evidence="3" id="KW-1185">Reference proteome</keyword>
<dbReference type="InParanoid" id="Q7UF46"/>
<dbReference type="HOGENOM" id="CLU_3065608_0_0_0"/>